<dbReference type="STRING" id="1461322.OJ16_14425"/>
<proteinExistence type="predicted"/>
<keyword evidence="2" id="KW-1185">Reference proteome</keyword>
<accession>A0A0C2NPI8</accession>
<dbReference type="InterPro" id="IPR036374">
    <property type="entry name" value="OxRdtase_Mopterin-bd_sf"/>
</dbReference>
<accession>A0A0C2NHW9</accession>
<gene>
    <name evidence="1" type="ORF">OJ16_14425</name>
</gene>
<sequence>MRYWIALIISFWCTSVFSASLTIKLPDNSTITVDREDLLKEFDTQAFSTHLPWFANSYRFAGIPVTELIKRYGNNDTYAITFAALNDYQATISVNDIKKYSPIMALTMNGKEMRVRHKGPYWMIFNLDQFPEIDNADYHAKMVWQIDELIIHSRTHEHQN</sequence>
<name>A0A0C2NHW9_9VIBR</name>
<dbReference type="OrthoDB" id="9798763at2"/>
<dbReference type="AlphaFoldDB" id="A0A0C2NHW9"/>
<dbReference type="RefSeq" id="WP_040991955.1">
    <property type="nucleotide sequence ID" value="NZ_JTKH01000024.1"/>
</dbReference>
<reference evidence="1 2" key="1">
    <citation type="submission" date="2014-11" db="EMBL/GenBank/DDBJ databases">
        <title>Draft Genome Sequence of Vibrio piscirenalis strains CECT 8603T and CECT 8604, two marine Gammaproteobacterium isolated from cultured gilthead sea bream (Sparus aurata).</title>
        <authorList>
            <person name="Arahal D.R."/>
            <person name="Rodrigo-Torres L."/>
            <person name="Lucena T."/>
            <person name="Pujalte M.J."/>
        </authorList>
    </citation>
    <scope>NUCLEOTIDE SEQUENCE [LARGE SCALE GENOMIC DNA]</scope>
    <source>
        <strain evidence="1 2">DCR 1-4-2</strain>
    </source>
</reference>
<comment type="caution">
    <text evidence="1">The sequence shown here is derived from an EMBL/GenBank/DDBJ whole genome shotgun (WGS) entry which is preliminary data.</text>
</comment>
<organism evidence="1 2">
    <name type="scientific">Vibrio renipiscarius</name>
    <dbReference type="NCBI Taxonomy" id="1461322"/>
    <lineage>
        <taxon>Bacteria</taxon>
        <taxon>Pseudomonadati</taxon>
        <taxon>Pseudomonadota</taxon>
        <taxon>Gammaproteobacteria</taxon>
        <taxon>Vibrionales</taxon>
        <taxon>Vibrionaceae</taxon>
        <taxon>Vibrio</taxon>
    </lineage>
</organism>
<dbReference type="SUPFAM" id="SSF56524">
    <property type="entry name" value="Oxidoreductase molybdopterin-binding domain"/>
    <property type="match status" value="1"/>
</dbReference>
<dbReference type="EMBL" id="JTKH01000024">
    <property type="protein sequence ID" value="KII76022.1"/>
    <property type="molecule type" value="Genomic_DNA"/>
</dbReference>
<dbReference type="Proteomes" id="UP000031672">
    <property type="component" value="Unassembled WGS sequence"/>
</dbReference>
<evidence type="ECO:0000313" key="2">
    <source>
        <dbReference type="Proteomes" id="UP000031672"/>
    </source>
</evidence>
<evidence type="ECO:0000313" key="1">
    <source>
        <dbReference type="EMBL" id="KII76022.1"/>
    </source>
</evidence>
<protein>
    <submittedName>
        <fullName evidence="1">Uncharacterized protein</fullName>
    </submittedName>
</protein>
<dbReference type="Gene3D" id="3.90.420.10">
    <property type="entry name" value="Oxidoreductase, molybdopterin-binding domain"/>
    <property type="match status" value="1"/>
</dbReference>